<feature type="compositionally biased region" description="Polar residues" evidence="1">
    <location>
        <begin position="23"/>
        <end position="32"/>
    </location>
</feature>
<name>A0A1A8EVK3_9TELE</name>
<evidence type="ECO:0000256" key="1">
    <source>
        <dbReference type="SAM" id="MobiDB-lite"/>
    </source>
</evidence>
<accession>A0A1A8EVK3</accession>
<reference evidence="2" key="1">
    <citation type="submission" date="2016-05" db="EMBL/GenBank/DDBJ databases">
        <authorList>
            <person name="Lavstsen T."/>
            <person name="Jespersen J.S."/>
        </authorList>
    </citation>
    <scope>NUCLEOTIDE SEQUENCE</scope>
    <source>
        <tissue evidence="2">Brain</tissue>
    </source>
</reference>
<proteinExistence type="predicted"/>
<feature type="compositionally biased region" description="Basic residues" evidence="1">
    <location>
        <begin position="1"/>
        <end position="10"/>
    </location>
</feature>
<reference evidence="2" key="2">
    <citation type="submission" date="2016-06" db="EMBL/GenBank/DDBJ databases">
        <title>The genome of a short-lived fish provides insights into sex chromosome evolution and the genetic control of aging.</title>
        <authorList>
            <person name="Reichwald K."/>
            <person name="Felder M."/>
            <person name="Petzold A."/>
            <person name="Koch P."/>
            <person name="Groth M."/>
            <person name="Platzer M."/>
        </authorList>
    </citation>
    <scope>NUCLEOTIDE SEQUENCE</scope>
    <source>
        <tissue evidence="2">Brain</tissue>
    </source>
</reference>
<evidence type="ECO:0000313" key="2">
    <source>
        <dbReference type="EMBL" id="SBQ50578.1"/>
    </source>
</evidence>
<gene>
    <name evidence="2" type="primary">LOC100571976</name>
</gene>
<sequence>MRVPMAKRRLLPIEPSSREVPVSKSTLPTESLNGEDLMATSTPRQKATEDQAAGIADVLRNIAAIADTCKSLLTKVNMIEGKMHAMEKLLHNVASLHSESQTR</sequence>
<protein>
    <submittedName>
        <fullName evidence="2">Uncharacterized protein</fullName>
    </submittedName>
</protein>
<dbReference type="AlphaFoldDB" id="A0A1A8EVK3"/>
<feature type="region of interest" description="Disordered" evidence="1">
    <location>
        <begin position="1"/>
        <end position="48"/>
    </location>
</feature>
<dbReference type="EMBL" id="HAEB01004051">
    <property type="protein sequence ID" value="SBQ50578.1"/>
    <property type="molecule type" value="Transcribed_RNA"/>
</dbReference>
<organism evidence="2">
    <name type="scientific">Nothobranchius korthausae</name>
    <dbReference type="NCBI Taxonomy" id="1143690"/>
    <lineage>
        <taxon>Eukaryota</taxon>
        <taxon>Metazoa</taxon>
        <taxon>Chordata</taxon>
        <taxon>Craniata</taxon>
        <taxon>Vertebrata</taxon>
        <taxon>Euteleostomi</taxon>
        <taxon>Actinopterygii</taxon>
        <taxon>Neopterygii</taxon>
        <taxon>Teleostei</taxon>
        <taxon>Neoteleostei</taxon>
        <taxon>Acanthomorphata</taxon>
        <taxon>Ovalentaria</taxon>
        <taxon>Atherinomorphae</taxon>
        <taxon>Cyprinodontiformes</taxon>
        <taxon>Nothobranchiidae</taxon>
        <taxon>Nothobranchius</taxon>
    </lineage>
</organism>